<gene>
    <name evidence="8" type="ORF">BTBSAS_70119</name>
</gene>
<sequence length="343" mass="38291">MKILFTAEYDENYLEQLQIFGEVNIQGWAKGIAKLSQAELQVLSKDVDIIITSYDDITKEVIDSATQLKLIACTRATPVNIDTTYAKEKGIKVIYTPGRNSDSTAEHTIALMLSIARKIPMAHQKLKAGQFTGQTNASEGPIDGLRKDVVWGFDDHSPYVVFKGMELKGKNLGIVGYGSIGRRVEKIASAFGMNILVYDPFVANIEIDGVGRQKVDFETLLKESDFVTVHLKVTKETEGTFNKDAFKKMKKSAYFINCARAAVMIEEDLIDALRSGEIGGAALDVFEQEPLWEGHPYITELDNVVITPHIAGATYDVLSNHTLMIIQELERFIKQEPLLYEFK</sequence>
<dbReference type="CDD" id="cd12171">
    <property type="entry name" value="2-Hacid_dh_10"/>
    <property type="match status" value="1"/>
</dbReference>
<dbReference type="Pfam" id="PF02826">
    <property type="entry name" value="2-Hacid_dh_C"/>
    <property type="match status" value="1"/>
</dbReference>
<dbReference type="SUPFAM" id="SSF51735">
    <property type="entry name" value="NAD(P)-binding Rossmann-fold domains"/>
    <property type="match status" value="1"/>
</dbReference>
<evidence type="ECO:0000256" key="5">
    <source>
        <dbReference type="RuleBase" id="RU003719"/>
    </source>
</evidence>
<dbReference type="InterPro" id="IPR050857">
    <property type="entry name" value="D-2-hydroxyacid_DH"/>
</dbReference>
<evidence type="ECO:0000259" key="7">
    <source>
        <dbReference type="Pfam" id="PF02826"/>
    </source>
</evidence>
<evidence type="ECO:0000256" key="1">
    <source>
        <dbReference type="ARBA" id="ARBA00005854"/>
    </source>
</evidence>
<proteinExistence type="inferred from homology"/>
<dbReference type="RefSeq" id="WP_120488076.1">
    <property type="nucleotide sequence ID" value="NZ_CBCPKC010000006.1"/>
</dbReference>
<dbReference type="Pfam" id="PF00389">
    <property type="entry name" value="2-Hacid_dh"/>
    <property type="match status" value="1"/>
</dbReference>
<organism evidence="8 9">
    <name type="scientific">Brochothrix thermosphacta</name>
    <name type="common">Microbacterium thermosphactum</name>
    <dbReference type="NCBI Taxonomy" id="2756"/>
    <lineage>
        <taxon>Bacteria</taxon>
        <taxon>Bacillati</taxon>
        <taxon>Bacillota</taxon>
        <taxon>Bacilli</taxon>
        <taxon>Bacillales</taxon>
        <taxon>Listeriaceae</taxon>
        <taxon>Brochothrix</taxon>
    </lineage>
</organism>
<dbReference type="AlphaFoldDB" id="A0A2X0R114"/>
<evidence type="ECO:0008006" key="10">
    <source>
        <dbReference type="Google" id="ProtNLM"/>
    </source>
</evidence>
<dbReference type="InterPro" id="IPR006140">
    <property type="entry name" value="D-isomer_DH_NAD-bd"/>
</dbReference>
<evidence type="ECO:0000256" key="2">
    <source>
        <dbReference type="ARBA" id="ARBA00022605"/>
    </source>
</evidence>
<dbReference type="Gene3D" id="3.40.50.720">
    <property type="entry name" value="NAD(P)-binding Rossmann-like Domain"/>
    <property type="match status" value="2"/>
</dbReference>
<keyword evidence="4" id="KW-0520">NAD</keyword>
<evidence type="ECO:0000259" key="6">
    <source>
        <dbReference type="Pfam" id="PF00389"/>
    </source>
</evidence>
<evidence type="ECO:0000313" key="9">
    <source>
        <dbReference type="Proteomes" id="UP000270190"/>
    </source>
</evidence>
<keyword evidence="2" id="KW-0028">Amino-acid biosynthesis</keyword>
<evidence type="ECO:0000256" key="3">
    <source>
        <dbReference type="ARBA" id="ARBA00023002"/>
    </source>
</evidence>
<keyword evidence="3 5" id="KW-0560">Oxidoreductase</keyword>
<comment type="similarity">
    <text evidence="1 5">Belongs to the D-isomer specific 2-hydroxyacid dehydrogenase family.</text>
</comment>
<dbReference type="Proteomes" id="UP000270190">
    <property type="component" value="Unassembled WGS sequence"/>
</dbReference>
<dbReference type="InterPro" id="IPR029752">
    <property type="entry name" value="D-isomer_DH_CS1"/>
</dbReference>
<dbReference type="SUPFAM" id="SSF52283">
    <property type="entry name" value="Formate/glycerate dehydrogenase catalytic domain-like"/>
    <property type="match status" value="1"/>
</dbReference>
<dbReference type="PANTHER" id="PTHR42789">
    <property type="entry name" value="D-ISOMER SPECIFIC 2-HYDROXYACID DEHYDROGENASE FAMILY PROTEIN (AFU_ORTHOLOGUE AFUA_6G10090)"/>
    <property type="match status" value="1"/>
</dbReference>
<feature type="domain" description="D-isomer specific 2-hydroxyacid dehydrogenase catalytic" evidence="6">
    <location>
        <begin position="8"/>
        <end position="338"/>
    </location>
</feature>
<dbReference type="GO" id="GO:0008652">
    <property type="term" value="P:amino acid biosynthetic process"/>
    <property type="evidence" value="ECO:0007669"/>
    <property type="project" value="UniProtKB-KW"/>
</dbReference>
<feature type="domain" description="D-isomer specific 2-hydroxyacid dehydrogenase NAD-binding" evidence="7">
    <location>
        <begin position="109"/>
        <end position="311"/>
    </location>
</feature>
<dbReference type="InterPro" id="IPR036291">
    <property type="entry name" value="NAD(P)-bd_dom_sf"/>
</dbReference>
<protein>
    <recommendedName>
        <fullName evidence="10">D-3-phosphoglycerate dehydrogenase</fullName>
    </recommendedName>
</protein>
<name>A0A2X0R114_BROTH</name>
<dbReference type="InterPro" id="IPR006139">
    <property type="entry name" value="D-isomer_2_OHA_DH_cat_dom"/>
</dbReference>
<dbReference type="GO" id="GO:0051287">
    <property type="term" value="F:NAD binding"/>
    <property type="evidence" value="ECO:0007669"/>
    <property type="project" value="InterPro"/>
</dbReference>
<evidence type="ECO:0000313" key="8">
    <source>
        <dbReference type="EMBL" id="SPP30268.1"/>
    </source>
</evidence>
<dbReference type="PROSITE" id="PS00065">
    <property type="entry name" value="D_2_HYDROXYACID_DH_1"/>
    <property type="match status" value="1"/>
</dbReference>
<evidence type="ECO:0000256" key="4">
    <source>
        <dbReference type="ARBA" id="ARBA00023027"/>
    </source>
</evidence>
<dbReference type="EMBL" id="OUNC01000067">
    <property type="protein sequence ID" value="SPP30268.1"/>
    <property type="molecule type" value="Genomic_DNA"/>
</dbReference>
<dbReference type="GO" id="GO:0016616">
    <property type="term" value="F:oxidoreductase activity, acting on the CH-OH group of donors, NAD or NADP as acceptor"/>
    <property type="evidence" value="ECO:0007669"/>
    <property type="project" value="InterPro"/>
</dbReference>
<dbReference type="PANTHER" id="PTHR42789:SF1">
    <property type="entry name" value="D-ISOMER SPECIFIC 2-HYDROXYACID DEHYDROGENASE FAMILY PROTEIN (AFU_ORTHOLOGUE AFUA_6G10090)"/>
    <property type="match status" value="1"/>
</dbReference>
<reference evidence="9" key="1">
    <citation type="submission" date="2018-04" db="EMBL/GenBank/DDBJ databases">
        <authorList>
            <person name="Illikoud N."/>
        </authorList>
    </citation>
    <scope>NUCLEOTIDE SEQUENCE [LARGE SCALE GENOMIC DNA]</scope>
</reference>
<accession>A0A2X0R114</accession>
<dbReference type="FunFam" id="3.40.50.720:FF:000203">
    <property type="entry name" value="D-3-phosphoglycerate dehydrogenase (SerA)"/>
    <property type="match status" value="1"/>
</dbReference>